<evidence type="ECO:0000256" key="2">
    <source>
        <dbReference type="SAM" id="Phobius"/>
    </source>
</evidence>
<dbReference type="AlphaFoldDB" id="A0A8K0RVZ1"/>
<dbReference type="Proteomes" id="UP000813427">
    <property type="component" value="Unassembled WGS sequence"/>
</dbReference>
<feature type="compositionally biased region" description="Basic and acidic residues" evidence="1">
    <location>
        <begin position="255"/>
        <end position="282"/>
    </location>
</feature>
<gene>
    <name evidence="3" type="ORF">BKA59DRAFT_207063</name>
</gene>
<name>A0A8K0RVZ1_9HYPO</name>
<comment type="caution">
    <text evidence="3">The sequence shown here is derived from an EMBL/GenBank/DDBJ whole genome shotgun (WGS) entry which is preliminary data.</text>
</comment>
<evidence type="ECO:0000313" key="3">
    <source>
        <dbReference type="EMBL" id="KAH7241598.1"/>
    </source>
</evidence>
<evidence type="ECO:0000256" key="1">
    <source>
        <dbReference type="SAM" id="MobiDB-lite"/>
    </source>
</evidence>
<dbReference type="EMBL" id="JAGPXF010000005">
    <property type="protein sequence ID" value="KAH7241598.1"/>
    <property type="molecule type" value="Genomic_DNA"/>
</dbReference>
<feature type="region of interest" description="Disordered" evidence="1">
    <location>
        <begin position="255"/>
        <end position="287"/>
    </location>
</feature>
<protein>
    <submittedName>
        <fullName evidence="3">Uncharacterized protein</fullName>
    </submittedName>
</protein>
<keyword evidence="2" id="KW-0472">Membrane</keyword>
<keyword evidence="2" id="KW-0812">Transmembrane</keyword>
<organism evidence="3 4">
    <name type="scientific">Fusarium tricinctum</name>
    <dbReference type="NCBI Taxonomy" id="61284"/>
    <lineage>
        <taxon>Eukaryota</taxon>
        <taxon>Fungi</taxon>
        <taxon>Dikarya</taxon>
        <taxon>Ascomycota</taxon>
        <taxon>Pezizomycotina</taxon>
        <taxon>Sordariomycetes</taxon>
        <taxon>Hypocreomycetidae</taxon>
        <taxon>Hypocreales</taxon>
        <taxon>Nectriaceae</taxon>
        <taxon>Fusarium</taxon>
        <taxon>Fusarium tricinctum species complex</taxon>
    </lineage>
</organism>
<reference evidence="3" key="1">
    <citation type="journal article" date="2021" name="Nat. Commun.">
        <title>Genetic determinants of endophytism in the Arabidopsis root mycobiome.</title>
        <authorList>
            <person name="Mesny F."/>
            <person name="Miyauchi S."/>
            <person name="Thiergart T."/>
            <person name="Pickel B."/>
            <person name="Atanasova L."/>
            <person name="Karlsson M."/>
            <person name="Huettel B."/>
            <person name="Barry K.W."/>
            <person name="Haridas S."/>
            <person name="Chen C."/>
            <person name="Bauer D."/>
            <person name="Andreopoulos W."/>
            <person name="Pangilinan J."/>
            <person name="LaButti K."/>
            <person name="Riley R."/>
            <person name="Lipzen A."/>
            <person name="Clum A."/>
            <person name="Drula E."/>
            <person name="Henrissat B."/>
            <person name="Kohler A."/>
            <person name="Grigoriev I.V."/>
            <person name="Martin F.M."/>
            <person name="Hacquard S."/>
        </authorList>
    </citation>
    <scope>NUCLEOTIDE SEQUENCE</scope>
    <source>
        <strain evidence="3">MPI-SDFR-AT-0068</strain>
    </source>
</reference>
<proteinExistence type="predicted"/>
<evidence type="ECO:0000313" key="4">
    <source>
        <dbReference type="Proteomes" id="UP000813427"/>
    </source>
</evidence>
<keyword evidence="2" id="KW-1133">Transmembrane helix</keyword>
<accession>A0A8K0RVZ1</accession>
<keyword evidence="4" id="KW-1185">Reference proteome</keyword>
<sequence>MPTATQYFGVAITNLGPLTTTYTAPSSCLTATTDHIQYAISGSLEYVIGSPKCTGDSLGKCIPSGSVLDSMVAERFGRQSGQGFQHYYSPGVYCPHGWTTAAVLAHGEKTDSVERSGFFTATANGNWSMPQGMRPDDEWLNILEPSETLAYCCPSGWTGVVGGNCKTSIEPFESSEFTNACYEDSPGNDFVTVHTVEGESWTDSKGILSAMPVTETWPQTTRPFTNAWTQETAVVVARNLPAIPLVFKASDIESAKKDTKDEKDGDSKGDGKGGSEGVDKNDAASPQPKLLGLAPVAALVVGVLTGAGLLMPW</sequence>
<dbReference type="OrthoDB" id="5429716at2759"/>
<feature type="transmembrane region" description="Helical" evidence="2">
    <location>
        <begin position="290"/>
        <end position="311"/>
    </location>
</feature>